<protein>
    <recommendedName>
        <fullName evidence="3">Carbohydrate binding domain-containing protein</fullName>
    </recommendedName>
</protein>
<proteinExistence type="predicted"/>
<reference evidence="1 2" key="1">
    <citation type="submission" date="2016-10" db="EMBL/GenBank/DDBJ databases">
        <authorList>
            <person name="de Groot N.N."/>
        </authorList>
    </citation>
    <scope>NUCLEOTIDE SEQUENCE [LARGE SCALE GENOMIC DNA]</scope>
    <source>
        <strain evidence="1 2">DSM 24015</strain>
    </source>
</reference>
<dbReference type="RefSeq" id="WP_143017716.1">
    <property type="nucleotide sequence ID" value="NZ_FNAS01000004.1"/>
</dbReference>
<dbReference type="Proteomes" id="UP000198517">
    <property type="component" value="Unassembled WGS sequence"/>
</dbReference>
<name>A0A1G7AQ06_9FLAO</name>
<evidence type="ECO:0008006" key="3">
    <source>
        <dbReference type="Google" id="ProtNLM"/>
    </source>
</evidence>
<evidence type="ECO:0000313" key="2">
    <source>
        <dbReference type="Proteomes" id="UP000198517"/>
    </source>
</evidence>
<gene>
    <name evidence="1" type="ORF">SAMN05421544_10455</name>
</gene>
<dbReference type="OrthoDB" id="617614at2"/>
<dbReference type="Gene3D" id="2.60.120.200">
    <property type="match status" value="1"/>
</dbReference>
<keyword evidence="2" id="KW-1185">Reference proteome</keyword>
<sequence length="200" mass="22864">MSKSFINYSISAEVISSYDEVAINNKIDTEAFGIISDLISNQSMSEFGFEEDLKKYGWTAEDKNNNGQTWLGYTQPQFAHTGNGLAINIPNNKMNVDDWIFSNPLKLRANTRYRVVFYLRKFSEKPELLDIYLGNNATSSAMSTVGASKIEANPDGKYHRYAYELVPQAQIAYIGFAHKVKGKKWLMLWLWMMLDLSMQL</sequence>
<dbReference type="AlphaFoldDB" id="A0A1G7AQ06"/>
<dbReference type="EMBL" id="FNAS01000004">
    <property type="protein sequence ID" value="SDE16958.1"/>
    <property type="molecule type" value="Genomic_DNA"/>
</dbReference>
<dbReference type="STRING" id="1071918.SAMN05421544_10455"/>
<organism evidence="1 2">
    <name type="scientific">Riemerella columbipharyngis</name>
    <dbReference type="NCBI Taxonomy" id="1071918"/>
    <lineage>
        <taxon>Bacteria</taxon>
        <taxon>Pseudomonadati</taxon>
        <taxon>Bacteroidota</taxon>
        <taxon>Flavobacteriia</taxon>
        <taxon>Flavobacteriales</taxon>
        <taxon>Weeksellaceae</taxon>
        <taxon>Riemerella</taxon>
    </lineage>
</organism>
<evidence type="ECO:0000313" key="1">
    <source>
        <dbReference type="EMBL" id="SDE16958.1"/>
    </source>
</evidence>
<accession>A0A1G7AQ06</accession>